<dbReference type="EMBL" id="KI630768">
    <property type="protein sequence ID" value="EYU33418.1"/>
    <property type="molecule type" value="Genomic_DNA"/>
</dbReference>
<proteinExistence type="predicted"/>
<dbReference type="AlphaFoldDB" id="A0A022R1E1"/>
<keyword evidence="2" id="KW-1185">Reference proteome</keyword>
<protein>
    <submittedName>
        <fullName evidence="1">Uncharacterized protein</fullName>
    </submittedName>
</protein>
<organism evidence="1 2">
    <name type="scientific">Erythranthe guttata</name>
    <name type="common">Yellow monkey flower</name>
    <name type="synonym">Mimulus guttatus</name>
    <dbReference type="NCBI Taxonomy" id="4155"/>
    <lineage>
        <taxon>Eukaryota</taxon>
        <taxon>Viridiplantae</taxon>
        <taxon>Streptophyta</taxon>
        <taxon>Embryophyta</taxon>
        <taxon>Tracheophyta</taxon>
        <taxon>Spermatophyta</taxon>
        <taxon>Magnoliopsida</taxon>
        <taxon>eudicotyledons</taxon>
        <taxon>Gunneridae</taxon>
        <taxon>Pentapetalae</taxon>
        <taxon>asterids</taxon>
        <taxon>lamiids</taxon>
        <taxon>Lamiales</taxon>
        <taxon>Phrymaceae</taxon>
        <taxon>Erythranthe</taxon>
    </lineage>
</organism>
<evidence type="ECO:0000313" key="1">
    <source>
        <dbReference type="EMBL" id="EYU33418.1"/>
    </source>
</evidence>
<gene>
    <name evidence="1" type="ORF">MIMGU_mgv1a0257492mg</name>
</gene>
<accession>A0A022R1E1</accession>
<feature type="non-terminal residue" evidence="1">
    <location>
        <position position="17"/>
    </location>
</feature>
<dbReference type="Proteomes" id="UP000030748">
    <property type="component" value="Unassembled WGS sequence"/>
</dbReference>
<name>A0A022R1E1_ERYGU</name>
<evidence type="ECO:0000313" key="2">
    <source>
        <dbReference type="Proteomes" id="UP000030748"/>
    </source>
</evidence>
<reference evidence="1 2" key="1">
    <citation type="journal article" date="2013" name="Proc. Natl. Acad. Sci. U.S.A.">
        <title>Fine-scale variation in meiotic recombination in Mimulus inferred from population shotgun sequencing.</title>
        <authorList>
            <person name="Hellsten U."/>
            <person name="Wright K.M."/>
            <person name="Jenkins J."/>
            <person name="Shu S."/>
            <person name="Yuan Y."/>
            <person name="Wessler S.R."/>
            <person name="Schmutz J."/>
            <person name="Willis J.H."/>
            <person name="Rokhsar D.S."/>
        </authorList>
    </citation>
    <scope>NUCLEOTIDE SEQUENCE [LARGE SCALE GENOMIC DNA]</scope>
    <source>
        <strain evidence="2">cv. DUN x IM62</strain>
    </source>
</reference>
<sequence>MAGKQVKSDDDKFQTNK</sequence>